<dbReference type="EC" id="6.3.5.4" evidence="2"/>
<keyword evidence="7" id="KW-1185">Reference proteome</keyword>
<dbReference type="AlphaFoldDB" id="A0A4Y3RQF3"/>
<dbReference type="PANTHER" id="PTHR43284">
    <property type="entry name" value="ASPARAGINE SYNTHETASE (GLUTAMINE-HYDROLYZING)"/>
    <property type="match status" value="1"/>
</dbReference>
<dbReference type="Gene3D" id="3.40.50.620">
    <property type="entry name" value="HUPs"/>
    <property type="match status" value="1"/>
</dbReference>
<evidence type="ECO:0000256" key="2">
    <source>
        <dbReference type="ARBA" id="ARBA00012737"/>
    </source>
</evidence>
<evidence type="ECO:0000256" key="4">
    <source>
        <dbReference type="ARBA" id="ARBA00048741"/>
    </source>
</evidence>
<proteinExistence type="predicted"/>
<dbReference type="EMBL" id="BJMN01000039">
    <property type="protein sequence ID" value="GEB60141.1"/>
    <property type="molecule type" value="Genomic_DNA"/>
</dbReference>
<gene>
    <name evidence="6" type="primary">asnB</name>
    <name evidence="6" type="ORF">SGA01_57460</name>
</gene>
<comment type="pathway">
    <text evidence="1">Amino-acid biosynthesis; L-asparagine biosynthesis; L-asparagine from L-aspartate (L-Gln route): step 1/1.</text>
</comment>
<comment type="caution">
    <text evidence="6">The sequence shown here is derived from an EMBL/GenBank/DDBJ whole genome shotgun (WGS) entry which is preliminary data.</text>
</comment>
<dbReference type="InterPro" id="IPR014729">
    <property type="entry name" value="Rossmann-like_a/b/a_fold"/>
</dbReference>
<feature type="domain" description="Asparagine synthetase" evidence="5">
    <location>
        <begin position="185"/>
        <end position="568"/>
    </location>
</feature>
<reference evidence="6 7" key="1">
    <citation type="submission" date="2019-06" db="EMBL/GenBank/DDBJ databases">
        <title>Whole genome shotgun sequence of Streptomyces gardneri NBRC 12865.</title>
        <authorList>
            <person name="Hosoyama A."/>
            <person name="Uohara A."/>
            <person name="Ohji S."/>
            <person name="Ichikawa N."/>
        </authorList>
    </citation>
    <scope>NUCLEOTIDE SEQUENCE [LARGE SCALE GENOMIC DNA]</scope>
    <source>
        <strain evidence="6 7">NBRC 12865</strain>
    </source>
</reference>
<dbReference type="GO" id="GO:0004066">
    <property type="term" value="F:asparagine synthase (glutamine-hydrolyzing) activity"/>
    <property type="evidence" value="ECO:0007669"/>
    <property type="project" value="UniProtKB-EC"/>
</dbReference>
<keyword evidence="3" id="KW-0061">Asparagine biosynthesis</keyword>
<dbReference type="InterPro" id="IPR051786">
    <property type="entry name" value="ASN_synthetase/amidase"/>
</dbReference>
<dbReference type="SUPFAM" id="SSF52402">
    <property type="entry name" value="Adenine nucleotide alpha hydrolases-like"/>
    <property type="match status" value="1"/>
</dbReference>
<evidence type="ECO:0000313" key="7">
    <source>
        <dbReference type="Proteomes" id="UP000315226"/>
    </source>
</evidence>
<dbReference type="RefSeq" id="WP_141299727.1">
    <property type="nucleotide sequence ID" value="NZ_BJMN01000039.1"/>
</dbReference>
<protein>
    <recommendedName>
        <fullName evidence="2">asparagine synthase (glutamine-hydrolyzing)</fullName>
        <ecNumber evidence="2">6.3.5.4</ecNumber>
    </recommendedName>
</protein>
<evidence type="ECO:0000256" key="3">
    <source>
        <dbReference type="ARBA" id="ARBA00022888"/>
    </source>
</evidence>
<evidence type="ECO:0000256" key="1">
    <source>
        <dbReference type="ARBA" id="ARBA00005187"/>
    </source>
</evidence>
<dbReference type="Proteomes" id="UP000315226">
    <property type="component" value="Unassembled WGS sequence"/>
</dbReference>
<dbReference type="PANTHER" id="PTHR43284:SF1">
    <property type="entry name" value="ASPARAGINE SYNTHETASE"/>
    <property type="match status" value="1"/>
</dbReference>
<dbReference type="GO" id="GO:0006529">
    <property type="term" value="P:asparagine biosynthetic process"/>
    <property type="evidence" value="ECO:0007669"/>
    <property type="project" value="UniProtKB-KW"/>
</dbReference>
<dbReference type="Pfam" id="PF00733">
    <property type="entry name" value="Asn_synthase"/>
    <property type="match status" value="1"/>
</dbReference>
<accession>A0A4Y3RQF3</accession>
<evidence type="ECO:0000313" key="6">
    <source>
        <dbReference type="EMBL" id="GEB60141.1"/>
    </source>
</evidence>
<name>A0A4Y3RQF3_9ACTN</name>
<organism evidence="6 7">
    <name type="scientific">Streptomyces gardneri</name>
    <dbReference type="NCBI Taxonomy" id="66892"/>
    <lineage>
        <taxon>Bacteria</taxon>
        <taxon>Bacillati</taxon>
        <taxon>Actinomycetota</taxon>
        <taxon>Actinomycetes</taxon>
        <taxon>Kitasatosporales</taxon>
        <taxon>Streptomycetaceae</taxon>
        <taxon>Streptomyces</taxon>
    </lineage>
</organism>
<keyword evidence="3" id="KW-0028">Amino-acid biosynthesis</keyword>
<comment type="catalytic activity">
    <reaction evidence="4">
        <text>L-aspartate + L-glutamine + ATP + H2O = L-asparagine + L-glutamate + AMP + diphosphate + H(+)</text>
        <dbReference type="Rhea" id="RHEA:12228"/>
        <dbReference type="ChEBI" id="CHEBI:15377"/>
        <dbReference type="ChEBI" id="CHEBI:15378"/>
        <dbReference type="ChEBI" id="CHEBI:29985"/>
        <dbReference type="ChEBI" id="CHEBI:29991"/>
        <dbReference type="ChEBI" id="CHEBI:30616"/>
        <dbReference type="ChEBI" id="CHEBI:33019"/>
        <dbReference type="ChEBI" id="CHEBI:58048"/>
        <dbReference type="ChEBI" id="CHEBI:58359"/>
        <dbReference type="ChEBI" id="CHEBI:456215"/>
        <dbReference type="EC" id="6.3.5.4"/>
    </reaction>
</comment>
<dbReference type="OrthoDB" id="7053173at2"/>
<evidence type="ECO:0000259" key="5">
    <source>
        <dbReference type="Pfam" id="PF00733"/>
    </source>
</evidence>
<dbReference type="InterPro" id="IPR001962">
    <property type="entry name" value="Asn_synthase"/>
</dbReference>
<sequence length="581" mass="61715">MGEQWLAGGPAADGSGLIVVDLGDVRVGPGSRARSATEGSATVTVVGDCPVEETELHRVLVAVRAGRWEDLTGWPGSYWVMAANERERFVCGDLAGLRPVYYTADGTWASHLRLLKKRLVPELALAAARVVAGSDHWPGRSPYEGINLVPGGHGLLLRIGQVPKLVDVTAIQPAEDLQSGAAQFGAALTQAVQYRVRAAGATVGADLSGGLDSSAAVVLASQVGQVHAVTYTDAYTSAEDASFAARIAEHTDIEHTIAHGTDEDLPFSFPTGQPTGLEPALSAALFEMDRTYLAPVAGLPLHLTGHGGDVVLDATSSVWVRLLQDGKRRAAHRQIVAYARMRNAAPGPFWHGLKDTAALGRTGVLEKAVEQLEKNRLQNAPGVGGWSWCRLGTAASWLTPNGRAQVAMLLRQAAADTSPPERADEFDQWAALRFTGASARGWAPYADALGIRPVYPYLDNTVVRAAFAVPPEARRGLYTFKPMLSAALPDLPDWLLGRRSKGSFTPQRVMAFQQHRSQLGDLLAVSPLITSGLFNHDAVADTLAQLGQGRTPIGSADMHQLLTVSWWLIGAGTCSSTGTSC</sequence>